<dbReference type="EMBL" id="LR786490">
    <property type="protein sequence ID" value="CAB3261491.1"/>
    <property type="molecule type" value="mRNA"/>
</dbReference>
<protein>
    <submittedName>
        <fullName evidence="4">Uncharacterized protein LOC100177002</fullName>
    </submittedName>
</protein>
<name>A0A6F9DG20_9ASCI</name>
<feature type="compositionally biased region" description="Acidic residues" evidence="1">
    <location>
        <begin position="512"/>
        <end position="523"/>
    </location>
</feature>
<feature type="domain" description="JmjC" evidence="3">
    <location>
        <begin position="139"/>
        <end position="294"/>
    </location>
</feature>
<evidence type="ECO:0000259" key="3">
    <source>
        <dbReference type="PROSITE" id="PS51184"/>
    </source>
</evidence>
<dbReference type="Gene3D" id="2.60.120.650">
    <property type="entry name" value="Cupin"/>
    <property type="match status" value="1"/>
</dbReference>
<dbReference type="PANTHER" id="PTHR12461">
    <property type="entry name" value="HYPOXIA-INDUCIBLE FACTOR 1 ALPHA INHIBITOR-RELATED"/>
    <property type="match status" value="1"/>
</dbReference>
<evidence type="ECO:0000313" key="4">
    <source>
        <dbReference type="EMBL" id="CAB3261491.1"/>
    </source>
</evidence>
<dbReference type="FunFam" id="2.60.120.650:FF:000025">
    <property type="entry name" value="Lysine-specific demethylase 8"/>
    <property type="match status" value="1"/>
</dbReference>
<evidence type="ECO:0000256" key="1">
    <source>
        <dbReference type="SAM" id="MobiDB-lite"/>
    </source>
</evidence>
<feature type="chain" id="PRO_5026286882" evidence="2">
    <location>
        <begin position="20"/>
        <end position="539"/>
    </location>
</feature>
<accession>A0A6F9DG20</accession>
<dbReference type="SUPFAM" id="SSF51197">
    <property type="entry name" value="Clavaminate synthase-like"/>
    <property type="match status" value="1"/>
</dbReference>
<dbReference type="AlphaFoldDB" id="A0A6F9DG20"/>
<dbReference type="InterPro" id="IPR003347">
    <property type="entry name" value="JmjC_dom"/>
</dbReference>
<dbReference type="InterPro" id="IPR041667">
    <property type="entry name" value="Cupin_8"/>
</dbReference>
<evidence type="ECO:0000256" key="2">
    <source>
        <dbReference type="SAM" id="SignalP"/>
    </source>
</evidence>
<feature type="signal peptide" evidence="2">
    <location>
        <begin position="1"/>
        <end position="19"/>
    </location>
</feature>
<organism evidence="4">
    <name type="scientific">Phallusia mammillata</name>
    <dbReference type="NCBI Taxonomy" id="59560"/>
    <lineage>
        <taxon>Eukaryota</taxon>
        <taxon>Metazoa</taxon>
        <taxon>Chordata</taxon>
        <taxon>Tunicata</taxon>
        <taxon>Ascidiacea</taxon>
        <taxon>Phlebobranchia</taxon>
        <taxon>Ascidiidae</taxon>
        <taxon>Phallusia</taxon>
    </lineage>
</organism>
<dbReference type="PROSITE" id="PS51184">
    <property type="entry name" value="JMJC"/>
    <property type="match status" value="1"/>
</dbReference>
<gene>
    <name evidence="4" type="primary">LOC100177002</name>
</gene>
<dbReference type="Pfam" id="PF13621">
    <property type="entry name" value="Cupin_8"/>
    <property type="match status" value="1"/>
</dbReference>
<keyword evidence="2" id="KW-0732">Signal</keyword>
<sequence length="539" mass="61858">MLSVHLVYLFCFCVAFAFAQTAVPVGHLKPLGAQRPPSIDIDEFTIDTAPHPAQFYEEYVKPSKAAIFRGVMLDTKAYKLWTDEYIKENYGNLEVRLEGKKEKIHMTPIGEKYLGRDTLGHFIDHYHDNESKSYIVSELPVPMHGDVGVLPSLGACGQMGKHFVEIDIWWSGGGSSSVIHKDAFNQINCLYRGKKYWKLYEYKYEKWIYKHWEPENEIGGFSDINVAAVDLFQHPDFAKVPWSEFTINEGDCLFLPKSYYHQVESPGPQNLAVSILYGRMDGFESINTTDCTKDTDYKTPRPLSDFDVMWKWSGKGVMSMGRGDFEEGYRNAMISTAKDLEDSGQIVNARIIEDMFGDPGEDDGKLREANYTKAFGFLDTNGDGKLSSQEARDLSWQQLRDFGNEIEFVEPSNNYEFEYSFISYDAVRNLLYKSLAVKPKIARKGWINAYTKRLGGTPAFANEIFTKLAGSEKENYIISEDITDEMINHALERWIYYWAPQYSDSKERPGTEVEEEEPEEDEDKLFLDSPQDQKEKLEL</sequence>
<reference evidence="4" key="1">
    <citation type="submission" date="2020-04" db="EMBL/GenBank/DDBJ databases">
        <authorList>
            <person name="Neveu A P."/>
        </authorList>
    </citation>
    <scope>NUCLEOTIDE SEQUENCE</scope>
    <source>
        <tissue evidence="4">Whole embryo</tissue>
    </source>
</reference>
<feature type="region of interest" description="Disordered" evidence="1">
    <location>
        <begin position="504"/>
        <end position="539"/>
    </location>
</feature>
<dbReference type="PANTHER" id="PTHR12461:SF27">
    <property type="entry name" value="JMJC DOMAIN-CONTAINING PROTEIN"/>
    <property type="match status" value="1"/>
</dbReference>
<proteinExistence type="evidence at transcript level"/>